<gene>
    <name evidence="3" type="ORF">EB796_021269</name>
</gene>
<evidence type="ECO:0000313" key="4">
    <source>
        <dbReference type="Proteomes" id="UP000593567"/>
    </source>
</evidence>
<feature type="transmembrane region" description="Helical" evidence="2">
    <location>
        <begin position="54"/>
        <end position="74"/>
    </location>
</feature>
<evidence type="ECO:0008006" key="5">
    <source>
        <dbReference type="Google" id="ProtNLM"/>
    </source>
</evidence>
<evidence type="ECO:0000256" key="2">
    <source>
        <dbReference type="SAM" id="Phobius"/>
    </source>
</evidence>
<organism evidence="3 4">
    <name type="scientific">Bugula neritina</name>
    <name type="common">Brown bryozoan</name>
    <name type="synonym">Sertularia neritina</name>
    <dbReference type="NCBI Taxonomy" id="10212"/>
    <lineage>
        <taxon>Eukaryota</taxon>
        <taxon>Metazoa</taxon>
        <taxon>Spiralia</taxon>
        <taxon>Lophotrochozoa</taxon>
        <taxon>Bryozoa</taxon>
        <taxon>Gymnolaemata</taxon>
        <taxon>Cheilostomatida</taxon>
        <taxon>Flustrina</taxon>
        <taxon>Buguloidea</taxon>
        <taxon>Bugulidae</taxon>
        <taxon>Bugula</taxon>
    </lineage>
</organism>
<keyword evidence="4" id="KW-1185">Reference proteome</keyword>
<accession>A0A7J7J3J1</accession>
<reference evidence="3" key="1">
    <citation type="submission" date="2020-06" db="EMBL/GenBank/DDBJ databases">
        <title>Draft genome of Bugula neritina, a colonial animal packing powerful symbionts and potential medicines.</title>
        <authorList>
            <person name="Rayko M."/>
        </authorList>
    </citation>
    <scope>NUCLEOTIDE SEQUENCE [LARGE SCALE GENOMIC DNA]</scope>
    <source>
        <strain evidence="3">Kwan_BN1</strain>
    </source>
</reference>
<comment type="caution">
    <text evidence="3">The sequence shown here is derived from an EMBL/GenBank/DDBJ whole genome shotgun (WGS) entry which is preliminary data.</text>
</comment>
<dbReference type="Proteomes" id="UP000593567">
    <property type="component" value="Unassembled WGS sequence"/>
</dbReference>
<dbReference type="AlphaFoldDB" id="A0A7J7J3J1"/>
<evidence type="ECO:0000313" key="3">
    <source>
        <dbReference type="EMBL" id="KAF6020407.1"/>
    </source>
</evidence>
<feature type="compositionally biased region" description="Pro residues" evidence="1">
    <location>
        <begin position="125"/>
        <end position="138"/>
    </location>
</feature>
<proteinExistence type="predicted"/>
<name>A0A7J7J3J1_BUGNE</name>
<sequence>MADYLQNRFTLWRNVTKTILSFLINMCIILQIFMEVKEKDFRCQLKSQLHMLGFLALVLAGSIIANTIICTYLYQDINGVKQRIDEFEVRASLNAASLTNQITRHKRTYRECSCTDGATGAPGAPGEPGPPGPTGATF</sequence>
<feature type="region of interest" description="Disordered" evidence="1">
    <location>
        <begin position="118"/>
        <end position="138"/>
    </location>
</feature>
<keyword evidence="2" id="KW-0472">Membrane</keyword>
<protein>
    <recommendedName>
        <fullName evidence="5">Nematode cuticle collagen N-terminal domain-containing protein</fullName>
    </recommendedName>
</protein>
<feature type="transmembrane region" description="Helical" evidence="2">
    <location>
        <begin position="15"/>
        <end position="33"/>
    </location>
</feature>
<evidence type="ECO:0000256" key="1">
    <source>
        <dbReference type="SAM" id="MobiDB-lite"/>
    </source>
</evidence>
<keyword evidence="2" id="KW-1133">Transmembrane helix</keyword>
<dbReference type="EMBL" id="VXIV02003176">
    <property type="protein sequence ID" value="KAF6020407.1"/>
    <property type="molecule type" value="Genomic_DNA"/>
</dbReference>
<keyword evidence="2" id="KW-0812">Transmembrane</keyword>